<feature type="transmembrane region" description="Helical" evidence="2">
    <location>
        <begin position="460"/>
        <end position="479"/>
    </location>
</feature>
<feature type="region of interest" description="Disordered" evidence="1">
    <location>
        <begin position="197"/>
        <end position="306"/>
    </location>
</feature>
<accession>A0AAD7BBN5</accession>
<dbReference type="PROSITE" id="PS51257">
    <property type="entry name" value="PROKAR_LIPOPROTEIN"/>
    <property type="match status" value="1"/>
</dbReference>
<gene>
    <name evidence="3" type="ORF">FB45DRAFT_934129</name>
</gene>
<keyword evidence="2" id="KW-0812">Transmembrane</keyword>
<feature type="region of interest" description="Disordered" evidence="1">
    <location>
        <begin position="331"/>
        <end position="355"/>
    </location>
</feature>
<feature type="region of interest" description="Disordered" evidence="1">
    <location>
        <begin position="387"/>
        <end position="408"/>
    </location>
</feature>
<keyword evidence="2" id="KW-0472">Membrane</keyword>
<dbReference type="EMBL" id="JARKIF010000022">
    <property type="protein sequence ID" value="KAJ7616388.1"/>
    <property type="molecule type" value="Genomic_DNA"/>
</dbReference>
<feature type="transmembrane region" description="Helical" evidence="2">
    <location>
        <begin position="161"/>
        <end position="184"/>
    </location>
</feature>
<dbReference type="AlphaFoldDB" id="A0AAD7BBN5"/>
<keyword evidence="4" id="KW-1185">Reference proteome</keyword>
<dbReference type="SUPFAM" id="SSF81321">
    <property type="entry name" value="Family A G protein-coupled receptor-like"/>
    <property type="match status" value="1"/>
</dbReference>
<feature type="transmembrane region" description="Helical" evidence="2">
    <location>
        <begin position="39"/>
        <end position="59"/>
    </location>
</feature>
<reference evidence="3" key="1">
    <citation type="submission" date="2023-03" db="EMBL/GenBank/DDBJ databases">
        <title>Massive genome expansion in bonnet fungi (Mycena s.s.) driven by repeated elements and novel gene families across ecological guilds.</title>
        <authorList>
            <consortium name="Lawrence Berkeley National Laboratory"/>
            <person name="Harder C.B."/>
            <person name="Miyauchi S."/>
            <person name="Viragh M."/>
            <person name="Kuo A."/>
            <person name="Thoen E."/>
            <person name="Andreopoulos B."/>
            <person name="Lu D."/>
            <person name="Skrede I."/>
            <person name="Drula E."/>
            <person name="Henrissat B."/>
            <person name="Morin E."/>
            <person name="Kohler A."/>
            <person name="Barry K."/>
            <person name="LaButti K."/>
            <person name="Morin E."/>
            <person name="Salamov A."/>
            <person name="Lipzen A."/>
            <person name="Mereny Z."/>
            <person name="Hegedus B."/>
            <person name="Baldrian P."/>
            <person name="Stursova M."/>
            <person name="Weitz H."/>
            <person name="Taylor A."/>
            <person name="Grigoriev I.V."/>
            <person name="Nagy L.G."/>
            <person name="Martin F."/>
            <person name="Kauserud H."/>
        </authorList>
    </citation>
    <scope>NUCLEOTIDE SEQUENCE</scope>
    <source>
        <strain evidence="3">9284</strain>
    </source>
</reference>
<proteinExistence type="predicted"/>
<evidence type="ECO:0000313" key="4">
    <source>
        <dbReference type="Proteomes" id="UP001221142"/>
    </source>
</evidence>
<keyword evidence="2" id="KW-1133">Transmembrane helix</keyword>
<feature type="transmembrane region" description="Helical" evidence="2">
    <location>
        <begin position="6"/>
        <end position="32"/>
    </location>
</feature>
<evidence type="ECO:0000256" key="2">
    <source>
        <dbReference type="SAM" id="Phobius"/>
    </source>
</evidence>
<evidence type="ECO:0000313" key="3">
    <source>
        <dbReference type="EMBL" id="KAJ7616388.1"/>
    </source>
</evidence>
<sequence>MLALGLKLAFFALSLLGLIGCWAVLLPLAWAIKSYWAPLVYAVAILELNGVFCLGMIWRMDPTVTPRAFCIAEVLVTGCGTFVIIGLLAAITTWTFVYVSKPKEWAEVPVLPWRFHYLLPMLLFPLLASAVNITVVVFFYSNTTEPFDGLNCVVRPPWIQFVGFAGTPFIVTIPCLWLTALSIIRLRRTLQHIRRARHSLDQEHTPSQASPKSGLTPPTPRAITVPSPSASTLARMSRSERQQPNISGSLSLRHERAITLDTPSPVTSGSTSTSSGSGRYFTASSHVSSYPSTRSSRSRRSDRSFDTVSSVVFAPTRAPRTLDTLSEGVGLTQTVPVPPMPTLPPIASNSNSNISRGTTRSSSLAFSIQNHDRISVNQITLDENRDGPYETLSTLTDKSPATRPSRGANLPELPSLVIRLLVFQIAIIATHFLSFITPLVDAISFTRSGGTAAPASVGTQHVALVLAGSVPVFVFATYIRTCRKASVVT</sequence>
<organism evidence="3 4">
    <name type="scientific">Roridomyces roridus</name>
    <dbReference type="NCBI Taxonomy" id="1738132"/>
    <lineage>
        <taxon>Eukaryota</taxon>
        <taxon>Fungi</taxon>
        <taxon>Dikarya</taxon>
        <taxon>Basidiomycota</taxon>
        <taxon>Agaricomycotina</taxon>
        <taxon>Agaricomycetes</taxon>
        <taxon>Agaricomycetidae</taxon>
        <taxon>Agaricales</taxon>
        <taxon>Marasmiineae</taxon>
        <taxon>Mycenaceae</taxon>
        <taxon>Roridomyces</taxon>
    </lineage>
</organism>
<feature type="transmembrane region" description="Helical" evidence="2">
    <location>
        <begin position="416"/>
        <end position="440"/>
    </location>
</feature>
<comment type="caution">
    <text evidence="3">The sequence shown here is derived from an EMBL/GenBank/DDBJ whole genome shotgun (WGS) entry which is preliminary data.</text>
</comment>
<feature type="compositionally biased region" description="Low complexity" evidence="1">
    <location>
        <begin position="267"/>
        <end position="295"/>
    </location>
</feature>
<feature type="transmembrane region" description="Helical" evidence="2">
    <location>
        <begin position="71"/>
        <end position="97"/>
    </location>
</feature>
<dbReference type="Proteomes" id="UP001221142">
    <property type="component" value="Unassembled WGS sequence"/>
</dbReference>
<evidence type="ECO:0000256" key="1">
    <source>
        <dbReference type="SAM" id="MobiDB-lite"/>
    </source>
</evidence>
<protein>
    <submittedName>
        <fullName evidence="3">Uncharacterized protein</fullName>
    </submittedName>
</protein>
<feature type="transmembrane region" description="Helical" evidence="2">
    <location>
        <begin position="117"/>
        <end position="141"/>
    </location>
</feature>
<name>A0AAD7BBN5_9AGAR</name>